<gene>
    <name evidence="2" type="ORF">GCM10009092_28830</name>
</gene>
<keyword evidence="1" id="KW-0732">Signal</keyword>
<organism evidence="2 3">
    <name type="scientific">Bowmanella denitrificans</name>
    <dbReference type="NCBI Taxonomy" id="366582"/>
    <lineage>
        <taxon>Bacteria</taxon>
        <taxon>Pseudomonadati</taxon>
        <taxon>Pseudomonadota</taxon>
        <taxon>Gammaproteobacteria</taxon>
        <taxon>Alteromonadales</taxon>
        <taxon>Alteromonadaceae</taxon>
        <taxon>Bowmanella</taxon>
    </lineage>
</organism>
<comment type="caution">
    <text evidence="2">The sequence shown here is derived from an EMBL/GenBank/DDBJ whole genome shotgun (WGS) entry which is preliminary data.</text>
</comment>
<feature type="signal peptide" evidence="1">
    <location>
        <begin position="1"/>
        <end position="21"/>
    </location>
</feature>
<evidence type="ECO:0000313" key="2">
    <source>
        <dbReference type="EMBL" id="GAA0362670.1"/>
    </source>
</evidence>
<dbReference type="Pfam" id="PF12514">
    <property type="entry name" value="DUF3718"/>
    <property type="match status" value="1"/>
</dbReference>
<keyword evidence="3" id="KW-1185">Reference proteome</keyword>
<dbReference type="InterPro" id="IPR022193">
    <property type="entry name" value="DUF3718"/>
</dbReference>
<name>A0ABN0XF53_9ALTE</name>
<evidence type="ECO:0008006" key="4">
    <source>
        <dbReference type="Google" id="ProtNLM"/>
    </source>
</evidence>
<evidence type="ECO:0000313" key="3">
    <source>
        <dbReference type="Proteomes" id="UP001501757"/>
    </source>
</evidence>
<dbReference type="Proteomes" id="UP001501757">
    <property type="component" value="Unassembled WGS sequence"/>
</dbReference>
<feature type="chain" id="PRO_5045986329" description="DUF3718 domain-containing protein" evidence="1">
    <location>
        <begin position="22"/>
        <end position="121"/>
    </location>
</feature>
<dbReference type="RefSeq" id="WP_343845852.1">
    <property type="nucleotide sequence ID" value="NZ_BAAAEI010000015.1"/>
</dbReference>
<reference evidence="2 3" key="1">
    <citation type="journal article" date="2019" name="Int. J. Syst. Evol. Microbiol.">
        <title>The Global Catalogue of Microorganisms (GCM) 10K type strain sequencing project: providing services to taxonomists for standard genome sequencing and annotation.</title>
        <authorList>
            <consortium name="The Broad Institute Genomics Platform"/>
            <consortium name="The Broad Institute Genome Sequencing Center for Infectious Disease"/>
            <person name="Wu L."/>
            <person name="Ma J."/>
        </authorList>
    </citation>
    <scope>NUCLEOTIDE SEQUENCE [LARGE SCALE GENOMIC DNA]</scope>
    <source>
        <strain evidence="2 3">JCM 13378</strain>
    </source>
</reference>
<accession>A0ABN0XF53</accession>
<sequence length="121" mass="13120">MHPLNKLLCATLLLGPTVVSAKTIYVAADDSLTSKLCVSAATDAPVNFHLQQKQSGLKLRVISEKVSCNGSAIGDFAYQAGNLRVARQLNRLNPQATYTEIKDIAEVPRDNRVRIIQVSGE</sequence>
<evidence type="ECO:0000256" key="1">
    <source>
        <dbReference type="SAM" id="SignalP"/>
    </source>
</evidence>
<dbReference type="EMBL" id="BAAAEI010000015">
    <property type="protein sequence ID" value="GAA0362670.1"/>
    <property type="molecule type" value="Genomic_DNA"/>
</dbReference>
<proteinExistence type="predicted"/>
<protein>
    <recommendedName>
        <fullName evidence="4">DUF3718 domain-containing protein</fullName>
    </recommendedName>
</protein>